<evidence type="ECO:0000256" key="1">
    <source>
        <dbReference type="SAM" id="Coils"/>
    </source>
</evidence>
<gene>
    <name evidence="3" type="ORF">SAMN02745975_01865</name>
</gene>
<evidence type="ECO:0008006" key="5">
    <source>
        <dbReference type="Google" id="ProtNLM"/>
    </source>
</evidence>
<dbReference type="AlphaFoldDB" id="A0A1M6IHV2"/>
<keyword evidence="2" id="KW-0732">Signal</keyword>
<feature type="signal peptide" evidence="2">
    <location>
        <begin position="1"/>
        <end position="23"/>
    </location>
</feature>
<accession>A0A1M6IHV2</accession>
<organism evidence="3 4">
    <name type="scientific">Geosporobacter subterraneus DSM 17957</name>
    <dbReference type="NCBI Taxonomy" id="1121919"/>
    <lineage>
        <taxon>Bacteria</taxon>
        <taxon>Bacillati</taxon>
        <taxon>Bacillota</taxon>
        <taxon>Clostridia</taxon>
        <taxon>Peptostreptococcales</taxon>
        <taxon>Thermotaleaceae</taxon>
        <taxon>Geosporobacter</taxon>
    </lineage>
</organism>
<proteinExistence type="predicted"/>
<evidence type="ECO:0000256" key="2">
    <source>
        <dbReference type="SAM" id="SignalP"/>
    </source>
</evidence>
<dbReference type="RefSeq" id="WP_110941016.1">
    <property type="nucleotide sequence ID" value="NZ_FQZV01000021.1"/>
</dbReference>
<protein>
    <recommendedName>
        <fullName evidence="5">DUF4352 domain-containing protein</fullName>
    </recommendedName>
</protein>
<dbReference type="EMBL" id="FQZV01000021">
    <property type="protein sequence ID" value="SHJ34008.1"/>
    <property type="molecule type" value="Genomic_DNA"/>
</dbReference>
<keyword evidence="4" id="KW-1185">Reference proteome</keyword>
<dbReference type="Proteomes" id="UP000184536">
    <property type="component" value="Unassembled WGS sequence"/>
</dbReference>
<dbReference type="OrthoDB" id="9824986at2"/>
<feature type="coiled-coil region" evidence="1">
    <location>
        <begin position="25"/>
        <end position="73"/>
    </location>
</feature>
<name>A0A1M6IHV2_9FIRM</name>
<keyword evidence="1" id="KW-0175">Coiled coil</keyword>
<reference evidence="4" key="1">
    <citation type="submission" date="2016-11" db="EMBL/GenBank/DDBJ databases">
        <authorList>
            <person name="Varghese N."/>
            <person name="Submissions S."/>
        </authorList>
    </citation>
    <scope>NUCLEOTIDE SEQUENCE [LARGE SCALE GENOMIC DNA]</scope>
    <source>
        <strain evidence="4">DSM 17957</strain>
    </source>
</reference>
<sequence length="199" mass="22709">MKKIASLFICGIMVAMLSGCNSAKIDQLNDQVIQLQQEKEQVLQEKNKLEEELAEKDENINRLHQELIALETKYDLSIREIRLISDEMYKEGENEGKIYGKFSVAVTVKNNTEEDLSDIKTIARLETSYANYPKAQPKTTVTKMDTIKLLKVGEEKEIFFSDFSTDHPEVIQELIINIVDRGEITKLKIPKAFPPGSQD</sequence>
<evidence type="ECO:0000313" key="4">
    <source>
        <dbReference type="Proteomes" id="UP000184536"/>
    </source>
</evidence>
<evidence type="ECO:0000313" key="3">
    <source>
        <dbReference type="EMBL" id="SHJ34008.1"/>
    </source>
</evidence>
<dbReference type="PROSITE" id="PS51257">
    <property type="entry name" value="PROKAR_LIPOPROTEIN"/>
    <property type="match status" value="1"/>
</dbReference>
<feature type="chain" id="PRO_5039311988" description="DUF4352 domain-containing protein" evidence="2">
    <location>
        <begin position="24"/>
        <end position="199"/>
    </location>
</feature>